<dbReference type="InterPro" id="IPR026350">
    <property type="entry name" value="GxxExxY"/>
</dbReference>
<dbReference type="RefSeq" id="WP_012616329.1">
    <property type="nucleotide sequence ID" value="NC_011831.1"/>
</dbReference>
<dbReference type="EMBL" id="CP001337">
    <property type="protein sequence ID" value="ACL23965.1"/>
    <property type="molecule type" value="Genomic_DNA"/>
</dbReference>
<dbReference type="AlphaFoldDB" id="B8G708"/>
<dbReference type="Pfam" id="PF13366">
    <property type="entry name" value="PDDEXK_3"/>
    <property type="match status" value="1"/>
</dbReference>
<gene>
    <name evidence="1" type="ordered locus">Cagg_1051</name>
</gene>
<dbReference type="eggNOG" id="COG0614">
    <property type="taxonomic scope" value="Bacteria"/>
</dbReference>
<name>B8G708_CHLAD</name>
<organism evidence="1 2">
    <name type="scientific">Chloroflexus aggregans (strain MD-66 / DSM 9485)</name>
    <dbReference type="NCBI Taxonomy" id="326427"/>
    <lineage>
        <taxon>Bacteria</taxon>
        <taxon>Bacillati</taxon>
        <taxon>Chloroflexota</taxon>
        <taxon>Chloroflexia</taxon>
        <taxon>Chloroflexales</taxon>
        <taxon>Chloroflexineae</taxon>
        <taxon>Chloroflexaceae</taxon>
        <taxon>Chloroflexus</taxon>
    </lineage>
</organism>
<dbReference type="HOGENOM" id="CLU_134960_1_0_0"/>
<evidence type="ECO:0000313" key="2">
    <source>
        <dbReference type="Proteomes" id="UP000002508"/>
    </source>
</evidence>
<accession>B8G708</accession>
<dbReference type="OrthoDB" id="9806869at2"/>
<dbReference type="KEGG" id="cag:Cagg_1051"/>
<dbReference type="Proteomes" id="UP000002508">
    <property type="component" value="Chromosome"/>
</dbReference>
<keyword evidence="2" id="KW-1185">Reference proteome</keyword>
<evidence type="ECO:0000313" key="1">
    <source>
        <dbReference type="EMBL" id="ACL23965.1"/>
    </source>
</evidence>
<proteinExistence type="predicted"/>
<dbReference type="NCBIfam" id="TIGR04256">
    <property type="entry name" value="GxxExxY"/>
    <property type="match status" value="1"/>
</dbReference>
<reference evidence="1" key="1">
    <citation type="submission" date="2008-12" db="EMBL/GenBank/DDBJ databases">
        <title>Complete sequence of Chloroflexus aggregans DSM 9485.</title>
        <authorList>
            <consortium name="US DOE Joint Genome Institute"/>
            <person name="Lucas S."/>
            <person name="Copeland A."/>
            <person name="Lapidus A."/>
            <person name="Glavina del Rio T."/>
            <person name="Dalin E."/>
            <person name="Tice H."/>
            <person name="Pitluck S."/>
            <person name="Foster B."/>
            <person name="Larimer F."/>
            <person name="Land M."/>
            <person name="Hauser L."/>
            <person name="Kyrpides N."/>
            <person name="Mikhailova N."/>
            <person name="Bryant D."/>
            <person name="Richardson P."/>
        </authorList>
    </citation>
    <scope>NUCLEOTIDE SEQUENCE</scope>
    <source>
        <strain evidence="1">DSM 9485</strain>
    </source>
</reference>
<dbReference type="STRING" id="326427.Cagg_1051"/>
<sequence>MNENILSHHIIAAVIEAHRNLGGPGLLERIYEEALVWELSQAGIPVEQQKYLPIKYKNQTLATPLRIDLLVGGLVIVECKAVNFYNEVFTAQALTYLRLSGLKLALVINFGERMVKDGIHRIVNRL</sequence>
<evidence type="ECO:0008006" key="3">
    <source>
        <dbReference type="Google" id="ProtNLM"/>
    </source>
</evidence>
<protein>
    <recommendedName>
        <fullName evidence="3">GxxExxY protein</fullName>
    </recommendedName>
</protein>